<protein>
    <submittedName>
        <fullName evidence="2">Uncharacterized protein</fullName>
    </submittedName>
</protein>
<evidence type="ECO:0000313" key="3">
    <source>
        <dbReference type="Proteomes" id="UP001250858"/>
    </source>
</evidence>
<keyword evidence="1" id="KW-0472">Membrane</keyword>
<reference evidence="2 3" key="1">
    <citation type="submission" date="2023-09" db="EMBL/GenBank/DDBJ databases">
        <title>Complete genome of Streptomyces roseicoloratus T14.</title>
        <authorList>
            <person name="Bashizi T."/>
            <person name="Kim M.-J."/>
            <person name="Lee G."/>
            <person name="Tagele S.B."/>
            <person name="Shin J.-H."/>
        </authorList>
    </citation>
    <scope>NUCLEOTIDE SEQUENCE [LARGE SCALE GENOMIC DNA]</scope>
    <source>
        <strain evidence="2 3">T14</strain>
    </source>
</reference>
<name>A0ABY9RZ90_9ACTN</name>
<sequence length="67" mass="7021">MLHIPLSVVVFIGFAVLVALIVAAGTVALARWDQRTTPASIMLGFTAFGAALTLMIVLLTFMSGTRG</sequence>
<feature type="transmembrane region" description="Helical" evidence="1">
    <location>
        <begin position="41"/>
        <end position="62"/>
    </location>
</feature>
<gene>
    <name evidence="2" type="ORF">RGF97_21255</name>
</gene>
<proteinExistence type="predicted"/>
<keyword evidence="3" id="KW-1185">Reference proteome</keyword>
<evidence type="ECO:0000256" key="1">
    <source>
        <dbReference type="SAM" id="Phobius"/>
    </source>
</evidence>
<dbReference type="EMBL" id="CP133762">
    <property type="protein sequence ID" value="WMX46846.1"/>
    <property type="molecule type" value="Genomic_DNA"/>
</dbReference>
<organism evidence="2 3">
    <name type="scientific">Streptomyces roseicoloratus</name>
    <dbReference type="NCBI Taxonomy" id="2508722"/>
    <lineage>
        <taxon>Bacteria</taxon>
        <taxon>Bacillati</taxon>
        <taxon>Actinomycetota</taxon>
        <taxon>Actinomycetes</taxon>
        <taxon>Kitasatosporales</taxon>
        <taxon>Streptomycetaceae</taxon>
        <taxon>Streptomyces</taxon>
    </lineage>
</organism>
<dbReference type="RefSeq" id="WP_309549173.1">
    <property type="nucleotide sequence ID" value="NZ_CP133762.1"/>
</dbReference>
<keyword evidence="1" id="KW-0812">Transmembrane</keyword>
<keyword evidence="1" id="KW-1133">Transmembrane helix</keyword>
<evidence type="ECO:0000313" key="2">
    <source>
        <dbReference type="EMBL" id="WMX46846.1"/>
    </source>
</evidence>
<dbReference type="Proteomes" id="UP001250858">
    <property type="component" value="Chromosome"/>
</dbReference>
<feature type="transmembrane region" description="Helical" evidence="1">
    <location>
        <begin position="6"/>
        <end position="29"/>
    </location>
</feature>
<accession>A0ABY9RZ90</accession>